<organism evidence="1 2">
    <name type="scientific">Prevotella fusca JCM 17724</name>
    <dbReference type="NCBI Taxonomy" id="1236517"/>
    <lineage>
        <taxon>Bacteria</taxon>
        <taxon>Pseudomonadati</taxon>
        <taxon>Bacteroidota</taxon>
        <taxon>Bacteroidia</taxon>
        <taxon>Bacteroidales</taxon>
        <taxon>Prevotellaceae</taxon>
        <taxon>Prevotella</taxon>
    </lineage>
</organism>
<gene>
    <name evidence="1" type="ORF">J5A51_09425</name>
</gene>
<dbReference type="EMBL" id="CP072370">
    <property type="protein sequence ID" value="QUB86316.1"/>
    <property type="molecule type" value="Genomic_DNA"/>
</dbReference>
<dbReference type="RefSeq" id="WP_154663379.1">
    <property type="nucleotide sequence ID" value="NZ_BAKO01000036.1"/>
</dbReference>
<dbReference type="Proteomes" id="UP000682005">
    <property type="component" value="Chromosome 1"/>
</dbReference>
<reference evidence="1 2" key="1">
    <citation type="submission" date="2021-03" db="EMBL/GenBank/DDBJ databases">
        <title>Human Oral Microbial Genomes.</title>
        <authorList>
            <person name="Johnston C.D."/>
            <person name="Chen T."/>
            <person name="Dewhirst F.E."/>
        </authorList>
    </citation>
    <scope>NUCLEOTIDE SEQUENCE [LARGE SCALE GENOMIC DNA]</scope>
    <source>
        <strain evidence="1 2">W1435</strain>
    </source>
</reference>
<name>A0ABX7XXS3_9BACT</name>
<sequence length="50" mass="5844">MKSSKALLFVHRSMLDYYTKKHNVAATDKESLTPTRFLPEKKENLYPTDV</sequence>
<evidence type="ECO:0000313" key="1">
    <source>
        <dbReference type="EMBL" id="QUB86316.1"/>
    </source>
</evidence>
<protein>
    <submittedName>
        <fullName evidence="1">Uncharacterized protein</fullName>
    </submittedName>
</protein>
<proteinExistence type="predicted"/>
<accession>A0ABX7XXS3</accession>
<keyword evidence="2" id="KW-1185">Reference proteome</keyword>
<evidence type="ECO:0000313" key="2">
    <source>
        <dbReference type="Proteomes" id="UP000682005"/>
    </source>
</evidence>